<feature type="binding site" evidence="10">
    <location>
        <position position="7"/>
    </location>
    <ligand>
        <name>Mg(2+)</name>
        <dbReference type="ChEBI" id="CHEBI:18420"/>
    </ligand>
</feature>
<dbReference type="GO" id="GO:0005737">
    <property type="term" value="C:cytoplasm"/>
    <property type="evidence" value="ECO:0007669"/>
    <property type="project" value="UniProtKB-SubCell"/>
</dbReference>
<evidence type="ECO:0000313" key="12">
    <source>
        <dbReference type="Proteomes" id="UP000480246"/>
    </source>
</evidence>
<evidence type="ECO:0000256" key="1">
    <source>
        <dbReference type="ARBA" id="ARBA00004496"/>
    </source>
</evidence>
<dbReference type="Gene3D" id="3.40.50.1000">
    <property type="entry name" value="HAD superfamily/HAD-like"/>
    <property type="match status" value="1"/>
</dbReference>
<keyword evidence="3 10" id="KW-0479">Metal-binding</keyword>
<proteinExistence type="inferred from homology"/>
<dbReference type="SUPFAM" id="SSF56784">
    <property type="entry name" value="HAD-like"/>
    <property type="match status" value="1"/>
</dbReference>
<dbReference type="InterPro" id="IPR006549">
    <property type="entry name" value="HAD-SF_hydro_IIIA"/>
</dbReference>
<feature type="site" description="Stabilizes the phosphoryl group" evidence="9">
    <location>
        <position position="48"/>
    </location>
</feature>
<evidence type="ECO:0000256" key="5">
    <source>
        <dbReference type="ARBA" id="ARBA00023277"/>
    </source>
</evidence>
<name>A0A7C8GT58_9BACI</name>
<accession>A0A7C8GT58</accession>
<comment type="caution">
    <text evidence="11">The sequence shown here is derived from an EMBL/GenBank/DDBJ whole genome shotgun (WGS) entry which is preliminary data.</text>
</comment>
<evidence type="ECO:0000256" key="4">
    <source>
        <dbReference type="ARBA" id="ARBA00022801"/>
    </source>
</evidence>
<evidence type="ECO:0000256" key="7">
    <source>
        <dbReference type="PIRNR" id="PIRNR004682"/>
    </source>
</evidence>
<reference evidence="11 12" key="1">
    <citation type="submission" date="2019-10" db="EMBL/GenBank/DDBJ databases">
        <title>Gracilibacillus sp. nov. isolated from rice seeds.</title>
        <authorList>
            <person name="He S."/>
        </authorList>
    </citation>
    <scope>NUCLEOTIDE SEQUENCE [LARGE SCALE GENOMIC DNA]</scope>
    <source>
        <strain evidence="11 12">TD8</strain>
    </source>
</reference>
<dbReference type="OrthoDB" id="9801899at2"/>
<feature type="binding site" evidence="10">
    <location>
        <position position="89"/>
    </location>
    <ligand>
        <name>Zn(2+)</name>
        <dbReference type="ChEBI" id="CHEBI:29105"/>
    </ligand>
</feature>
<dbReference type="InterPro" id="IPR004446">
    <property type="entry name" value="Heptose_bisP_phosphatase"/>
</dbReference>
<gene>
    <name evidence="11" type="ORF">F9U64_10750</name>
</gene>
<feature type="site" description="Contributes to substrate recognition" evidence="9">
    <location>
        <position position="98"/>
    </location>
</feature>
<sequence length="184" mass="20572">MIGVFLDRDGTIGGDGGGVHPLEFTLYENAGKAINLLNVNKFKVFLFTNQSWIGKGKFTEQTFLDGCKKMEKELENDNALLDGIYYCPHKPEDNCKCRKPQTYLLEKAKVDNNLNLYECYIIGDRLSDMISAEGAGAKKILVKTGRGLGALNELSFHNNLKLDYVADDVLTAVEWIVKNVNTEK</sequence>
<keyword evidence="10" id="KW-0862">Zinc</keyword>
<keyword evidence="2 7" id="KW-0963">Cytoplasm</keyword>
<evidence type="ECO:0000256" key="3">
    <source>
        <dbReference type="ARBA" id="ARBA00022723"/>
    </source>
</evidence>
<dbReference type="PANTHER" id="PTHR42891:SF1">
    <property type="entry name" value="D-GLYCERO-BETA-D-MANNO-HEPTOSE-1,7-BISPHOSPHATE 7-PHOSPHATASE"/>
    <property type="match status" value="1"/>
</dbReference>
<feature type="active site" description="Proton donor" evidence="8">
    <location>
        <position position="9"/>
    </location>
</feature>
<keyword evidence="4 7" id="KW-0378">Hydrolase</keyword>
<feature type="binding site" evidence="10">
    <location>
        <position position="9"/>
    </location>
    <ligand>
        <name>Mg(2+)</name>
        <dbReference type="ChEBI" id="CHEBI:18420"/>
    </ligand>
</feature>
<dbReference type="NCBIfam" id="TIGR01656">
    <property type="entry name" value="Histidinol-ppas"/>
    <property type="match status" value="1"/>
</dbReference>
<dbReference type="InterPro" id="IPR036412">
    <property type="entry name" value="HAD-like_sf"/>
</dbReference>
<comment type="similarity">
    <text evidence="7">Belongs to the gmhB family.</text>
</comment>
<dbReference type="EMBL" id="WEID01000052">
    <property type="protein sequence ID" value="KAB8135745.1"/>
    <property type="molecule type" value="Genomic_DNA"/>
</dbReference>
<dbReference type="GO" id="GO:0016791">
    <property type="term" value="F:phosphatase activity"/>
    <property type="evidence" value="ECO:0007669"/>
    <property type="project" value="InterPro"/>
</dbReference>
<dbReference type="InterPro" id="IPR006543">
    <property type="entry name" value="Histidinol-phos"/>
</dbReference>
<feature type="active site" description="Nucleophile" evidence="8">
    <location>
        <position position="7"/>
    </location>
</feature>
<comment type="cofactor">
    <cofactor evidence="10">
        <name>Zn(2+)</name>
        <dbReference type="ChEBI" id="CHEBI:29105"/>
    </cofactor>
</comment>
<dbReference type="GO" id="GO:0046872">
    <property type="term" value="F:metal ion binding"/>
    <property type="evidence" value="ECO:0007669"/>
    <property type="project" value="UniProtKB-KW"/>
</dbReference>
<evidence type="ECO:0000256" key="9">
    <source>
        <dbReference type="PIRSR" id="PIRSR004682-3"/>
    </source>
</evidence>
<comment type="subcellular location">
    <subcellularLocation>
        <location evidence="1 7">Cytoplasm</location>
    </subcellularLocation>
</comment>
<evidence type="ECO:0000256" key="6">
    <source>
        <dbReference type="ARBA" id="ARBA00031828"/>
    </source>
</evidence>
<feature type="binding site" evidence="10">
    <location>
        <position position="87"/>
    </location>
    <ligand>
        <name>Zn(2+)</name>
        <dbReference type="ChEBI" id="CHEBI:29105"/>
    </ligand>
</feature>
<feature type="binding site" evidence="10">
    <location>
        <position position="97"/>
    </location>
    <ligand>
        <name>Zn(2+)</name>
        <dbReference type="ChEBI" id="CHEBI:29105"/>
    </ligand>
</feature>
<dbReference type="NCBIfam" id="TIGR01662">
    <property type="entry name" value="HAD-SF-IIIA"/>
    <property type="match status" value="1"/>
</dbReference>
<dbReference type="Proteomes" id="UP000480246">
    <property type="component" value="Unassembled WGS sequence"/>
</dbReference>
<keyword evidence="12" id="KW-1185">Reference proteome</keyword>
<comment type="cofactor">
    <cofactor evidence="10">
        <name>Mg(2+)</name>
        <dbReference type="ChEBI" id="CHEBI:18420"/>
    </cofactor>
</comment>
<protein>
    <recommendedName>
        <fullName evidence="6 7">D,D-heptose 1,7-bisphosphate phosphatase</fullName>
        <ecNumber evidence="7">3.1.3.-</ecNumber>
    </recommendedName>
</protein>
<dbReference type="AlphaFoldDB" id="A0A7C8GT58"/>
<evidence type="ECO:0000256" key="8">
    <source>
        <dbReference type="PIRSR" id="PIRSR004682-1"/>
    </source>
</evidence>
<feature type="site" description="Stabilizes the phosphoryl group" evidence="9">
    <location>
        <position position="99"/>
    </location>
</feature>
<keyword evidence="10" id="KW-0460">Magnesium</keyword>
<dbReference type="EC" id="3.1.3.-" evidence="7"/>
<evidence type="ECO:0000256" key="2">
    <source>
        <dbReference type="ARBA" id="ARBA00022490"/>
    </source>
</evidence>
<organism evidence="11 12">
    <name type="scientific">Gracilibacillus oryzae</name>
    <dbReference type="NCBI Taxonomy" id="1672701"/>
    <lineage>
        <taxon>Bacteria</taxon>
        <taxon>Bacillati</taxon>
        <taxon>Bacillota</taxon>
        <taxon>Bacilli</taxon>
        <taxon>Bacillales</taxon>
        <taxon>Bacillaceae</taxon>
        <taxon>Gracilibacillus</taxon>
    </lineage>
</organism>
<dbReference type="InterPro" id="IPR023214">
    <property type="entry name" value="HAD_sf"/>
</dbReference>
<dbReference type="Pfam" id="PF13242">
    <property type="entry name" value="Hydrolase_like"/>
    <property type="match status" value="1"/>
</dbReference>
<evidence type="ECO:0000313" key="11">
    <source>
        <dbReference type="EMBL" id="KAB8135745.1"/>
    </source>
</evidence>
<keyword evidence="5 7" id="KW-0119">Carbohydrate metabolism</keyword>
<feature type="binding site" evidence="10">
    <location>
        <position position="124"/>
    </location>
    <ligand>
        <name>Mg(2+)</name>
        <dbReference type="ChEBI" id="CHEBI:18420"/>
    </ligand>
</feature>
<feature type="binding site" evidence="10">
    <location>
        <position position="95"/>
    </location>
    <ligand>
        <name>Zn(2+)</name>
        <dbReference type="ChEBI" id="CHEBI:29105"/>
    </ligand>
</feature>
<dbReference type="PIRSF" id="PIRSF004682">
    <property type="entry name" value="GmhB"/>
    <property type="match status" value="1"/>
</dbReference>
<dbReference type="PANTHER" id="PTHR42891">
    <property type="entry name" value="D-GLYCERO-BETA-D-MANNO-HEPTOSE-1,7-BISPHOSPHATE 7-PHOSPHATASE"/>
    <property type="match status" value="1"/>
</dbReference>
<evidence type="ECO:0000256" key="10">
    <source>
        <dbReference type="PIRSR" id="PIRSR004682-4"/>
    </source>
</evidence>
<dbReference type="GO" id="GO:0005975">
    <property type="term" value="P:carbohydrate metabolic process"/>
    <property type="evidence" value="ECO:0007669"/>
    <property type="project" value="InterPro"/>
</dbReference>